<proteinExistence type="predicted"/>
<feature type="region of interest" description="Disordered" evidence="1">
    <location>
        <begin position="106"/>
        <end position="163"/>
    </location>
</feature>
<feature type="compositionally biased region" description="Polar residues" evidence="1">
    <location>
        <begin position="329"/>
        <end position="344"/>
    </location>
</feature>
<feature type="region of interest" description="Disordered" evidence="1">
    <location>
        <begin position="409"/>
        <end position="470"/>
    </location>
</feature>
<accession>A0ABR4DAY0</accession>
<dbReference type="Proteomes" id="UP001600064">
    <property type="component" value="Unassembled WGS sequence"/>
</dbReference>
<feature type="region of interest" description="Disordered" evidence="1">
    <location>
        <begin position="280"/>
        <end position="369"/>
    </location>
</feature>
<organism evidence="2 3">
    <name type="scientific">Remersonia thermophila</name>
    <dbReference type="NCBI Taxonomy" id="72144"/>
    <lineage>
        <taxon>Eukaryota</taxon>
        <taxon>Fungi</taxon>
        <taxon>Dikarya</taxon>
        <taxon>Ascomycota</taxon>
        <taxon>Pezizomycotina</taxon>
        <taxon>Sordariomycetes</taxon>
        <taxon>Sordariomycetidae</taxon>
        <taxon>Sordariales</taxon>
        <taxon>Sordariales incertae sedis</taxon>
        <taxon>Remersonia</taxon>
    </lineage>
</organism>
<dbReference type="RefSeq" id="XP_070865501.1">
    <property type="nucleotide sequence ID" value="XM_071012803.1"/>
</dbReference>
<evidence type="ECO:0000313" key="3">
    <source>
        <dbReference type="Proteomes" id="UP001600064"/>
    </source>
</evidence>
<feature type="compositionally biased region" description="Polar residues" evidence="1">
    <location>
        <begin position="282"/>
        <end position="295"/>
    </location>
</feature>
<reference evidence="2 3" key="1">
    <citation type="journal article" date="2024" name="Commun. Biol.">
        <title>Comparative genomic analysis of thermophilic fungi reveals convergent evolutionary adaptations and gene losses.</title>
        <authorList>
            <person name="Steindorff A.S."/>
            <person name="Aguilar-Pontes M.V."/>
            <person name="Robinson A.J."/>
            <person name="Andreopoulos B."/>
            <person name="LaButti K."/>
            <person name="Kuo A."/>
            <person name="Mondo S."/>
            <person name="Riley R."/>
            <person name="Otillar R."/>
            <person name="Haridas S."/>
            <person name="Lipzen A."/>
            <person name="Grimwood J."/>
            <person name="Schmutz J."/>
            <person name="Clum A."/>
            <person name="Reid I.D."/>
            <person name="Moisan M.C."/>
            <person name="Butler G."/>
            <person name="Nguyen T.T.M."/>
            <person name="Dewar K."/>
            <person name="Conant G."/>
            <person name="Drula E."/>
            <person name="Henrissat B."/>
            <person name="Hansel C."/>
            <person name="Singer S."/>
            <person name="Hutchinson M.I."/>
            <person name="de Vries R.P."/>
            <person name="Natvig D.O."/>
            <person name="Powell A.J."/>
            <person name="Tsang A."/>
            <person name="Grigoriev I.V."/>
        </authorList>
    </citation>
    <scope>NUCLEOTIDE SEQUENCE [LARGE SCALE GENOMIC DNA]</scope>
    <source>
        <strain evidence="2 3">ATCC 22073</strain>
    </source>
</reference>
<gene>
    <name evidence="2" type="ORF">VTJ83DRAFT_6126</name>
</gene>
<feature type="compositionally biased region" description="Low complexity" evidence="1">
    <location>
        <begin position="132"/>
        <end position="142"/>
    </location>
</feature>
<feature type="compositionally biased region" description="Low complexity" evidence="1">
    <location>
        <begin position="311"/>
        <end position="328"/>
    </location>
</feature>
<feature type="compositionally biased region" description="Low complexity" evidence="1">
    <location>
        <begin position="106"/>
        <end position="117"/>
    </location>
</feature>
<keyword evidence="3" id="KW-1185">Reference proteome</keyword>
<comment type="caution">
    <text evidence="2">The sequence shown here is derived from an EMBL/GenBank/DDBJ whole genome shotgun (WGS) entry which is preliminary data.</text>
</comment>
<sequence>MATSSHITIMETFTDNIRCGLKQSQGSQLPPCLQQRYPQLLGRLPPLPTASAQPRSSAMPALLELTREEAGQSCEHQIRWLPEASVEEGASQRQLDSGFATLLLQQQQSQVPQQQQPPRQPPEQPRLKTSRQKQQAGQQPEQPLERKRNRYKSSPEDDLEELERKQRLRQLRVKNMKTWQEGAVADLQVAASCTSSASSSGGFGTLGIGTLAALPSSSAATSPIFPSQPGSAPFVPAGVPVFGLANSIGLTQPTAFVPPSIPSSRMECAFQAWGNLHAGASASDSNSSRLTQTADGQLARPGRGLVLQRSACPATGTARAPGPAPDAAVSSQDAKPQTPETPATTLVALSPSPYPLPPAALADAERQQQDNLSISAMASASAHLQSHPTITASPGPIADELYPETLATQPGHHHHHWQQQQQQQQLAPERSPDTTATTLVAPSPVPSLRSNPAAGQEKRGLAMLSSSSTTTATITTTTTAAVHHDQDPDPAAMAEPLRDWDMEYSWMLTDTGFEAVFGFDADPAAEADLAGLAGSSGSAPDLLGLCFPPDGEEDPIGMWASHHHPALRGDSLASATSTAEVAGRAESPAMVLSGLESLLPPALFVAEENPLDENPLGL</sequence>
<evidence type="ECO:0000256" key="1">
    <source>
        <dbReference type="SAM" id="MobiDB-lite"/>
    </source>
</evidence>
<name>A0ABR4DAY0_9PEZI</name>
<evidence type="ECO:0000313" key="2">
    <source>
        <dbReference type="EMBL" id="KAL2266774.1"/>
    </source>
</evidence>
<protein>
    <submittedName>
        <fullName evidence="2">Uncharacterized protein</fullName>
    </submittedName>
</protein>
<dbReference type="EMBL" id="JAZGUE010000005">
    <property type="protein sequence ID" value="KAL2266774.1"/>
    <property type="molecule type" value="Genomic_DNA"/>
</dbReference>
<dbReference type="GeneID" id="98127447"/>